<dbReference type="InterPro" id="IPR028939">
    <property type="entry name" value="P5C_Rdtase_cat_N"/>
</dbReference>
<dbReference type="SUPFAM" id="SSF51735">
    <property type="entry name" value="NAD(P)-binding Rossmann-fold domains"/>
    <property type="match status" value="1"/>
</dbReference>
<dbReference type="PANTHER" id="PTHR11645">
    <property type="entry name" value="PYRROLINE-5-CARBOXYLATE REDUCTASE"/>
    <property type="match status" value="1"/>
</dbReference>
<feature type="domain" description="Pyrroline-5-carboxylate reductase catalytic N-terminal" evidence="3">
    <location>
        <begin position="4"/>
        <end position="71"/>
    </location>
</feature>
<name>A0A974HEK6_XENLA</name>
<dbReference type="Proteomes" id="UP000694892">
    <property type="component" value="Chromosome 6S"/>
</dbReference>
<proteinExistence type="inferred from homology"/>
<evidence type="ECO:0000256" key="1">
    <source>
        <dbReference type="ARBA" id="ARBA00005525"/>
    </source>
</evidence>
<dbReference type="PANTHER" id="PTHR11645:SF0">
    <property type="entry name" value="PYRROLINE-5-CARBOXYLATE REDUCTASE 3"/>
    <property type="match status" value="1"/>
</dbReference>
<dbReference type="Gene3D" id="3.40.50.720">
    <property type="entry name" value="NAD(P)-binding Rossmann-like Domain"/>
    <property type="match status" value="1"/>
</dbReference>
<dbReference type="GO" id="GO:0004735">
    <property type="term" value="F:pyrroline-5-carboxylate reductase activity"/>
    <property type="evidence" value="ECO:0007669"/>
    <property type="project" value="TreeGrafter"/>
</dbReference>
<evidence type="ECO:0000313" key="4">
    <source>
        <dbReference type="EMBL" id="OCT75094.1"/>
    </source>
</evidence>
<dbReference type="GO" id="GO:0055129">
    <property type="term" value="P:L-proline biosynthetic process"/>
    <property type="evidence" value="ECO:0007669"/>
    <property type="project" value="TreeGrafter"/>
</dbReference>
<dbReference type="EMBL" id="CM004477">
    <property type="protein sequence ID" value="OCT75094.1"/>
    <property type="molecule type" value="Genomic_DNA"/>
</dbReference>
<evidence type="ECO:0000259" key="3">
    <source>
        <dbReference type="Pfam" id="PF03807"/>
    </source>
</evidence>
<protein>
    <recommendedName>
        <fullName evidence="3">Pyrroline-5-carboxylate reductase catalytic N-terminal domain-containing protein</fullName>
    </recommendedName>
</protein>
<reference evidence="5" key="1">
    <citation type="journal article" date="2016" name="Nature">
        <title>Genome evolution in the allotetraploid frog Xenopus laevis.</title>
        <authorList>
            <person name="Session A.M."/>
            <person name="Uno Y."/>
            <person name="Kwon T."/>
            <person name="Chapman J.A."/>
            <person name="Toyoda A."/>
            <person name="Takahashi S."/>
            <person name="Fukui A."/>
            <person name="Hikosaka A."/>
            <person name="Suzuki A."/>
            <person name="Kondo M."/>
            <person name="van Heeringen S.J."/>
            <person name="Quigley I."/>
            <person name="Heinz S."/>
            <person name="Ogino H."/>
            <person name="Ochi H."/>
            <person name="Hellsten U."/>
            <person name="Lyons J.B."/>
            <person name="Simakov O."/>
            <person name="Putnam N."/>
            <person name="Stites J."/>
            <person name="Kuroki Y."/>
            <person name="Tanaka T."/>
            <person name="Michiue T."/>
            <person name="Watanabe M."/>
            <person name="Bogdanovic O."/>
            <person name="Lister R."/>
            <person name="Georgiou G."/>
            <person name="Paranjpe S.S."/>
            <person name="van Kruijsbergen I."/>
            <person name="Shu S."/>
            <person name="Carlson J."/>
            <person name="Kinoshita T."/>
            <person name="Ohta Y."/>
            <person name="Mawaribuchi S."/>
            <person name="Jenkins J."/>
            <person name="Grimwood J."/>
            <person name="Schmutz J."/>
            <person name="Mitros T."/>
            <person name="Mozaffari S.V."/>
            <person name="Suzuki Y."/>
            <person name="Haramoto Y."/>
            <person name="Yamamoto T.S."/>
            <person name="Takagi C."/>
            <person name="Heald R."/>
            <person name="Miller K."/>
            <person name="Haudenschild C."/>
            <person name="Kitzman J."/>
            <person name="Nakayama T."/>
            <person name="Izutsu Y."/>
            <person name="Robert J."/>
            <person name="Fortriede J."/>
            <person name="Burns K."/>
            <person name="Lotay V."/>
            <person name="Karimi K."/>
            <person name="Yasuoka Y."/>
            <person name="Dichmann D.S."/>
            <person name="Flajnik M.F."/>
            <person name="Houston D.W."/>
            <person name="Shendure J."/>
            <person name="DuPasquier L."/>
            <person name="Vize P.D."/>
            <person name="Zorn A.M."/>
            <person name="Ito M."/>
            <person name="Marcotte E.M."/>
            <person name="Wallingford J.B."/>
            <person name="Ito Y."/>
            <person name="Asashima M."/>
            <person name="Ueno N."/>
            <person name="Matsuda Y."/>
            <person name="Veenstra G.J."/>
            <person name="Fujiyama A."/>
            <person name="Harland R.M."/>
            <person name="Taira M."/>
            <person name="Rokhsar D.S."/>
        </authorList>
    </citation>
    <scope>NUCLEOTIDE SEQUENCE [LARGE SCALE GENOMIC DNA]</scope>
    <source>
        <strain evidence="5">J</strain>
    </source>
</reference>
<gene>
    <name evidence="4" type="ORF">XELAEV_18034084mg</name>
</gene>
<sequence length="137" mass="14981">MPPNVMVSAPTDGNLEKFKARGCCTSHYNLSVISNCQVVFLATKPHIIPSVLKEIYPQVTAEHLIISMAAGVTLETLEKVESAPGSKVIRMMPNLPCVVQEGAIVFSRVQNMFREAAVVDPSCKLEATIFCCVRLFI</sequence>
<evidence type="ECO:0000313" key="5">
    <source>
        <dbReference type="Proteomes" id="UP000694892"/>
    </source>
</evidence>
<dbReference type="AlphaFoldDB" id="A0A974HEK6"/>
<organism evidence="4 5">
    <name type="scientific">Xenopus laevis</name>
    <name type="common">African clawed frog</name>
    <dbReference type="NCBI Taxonomy" id="8355"/>
    <lineage>
        <taxon>Eukaryota</taxon>
        <taxon>Metazoa</taxon>
        <taxon>Chordata</taxon>
        <taxon>Craniata</taxon>
        <taxon>Vertebrata</taxon>
        <taxon>Euteleostomi</taxon>
        <taxon>Amphibia</taxon>
        <taxon>Batrachia</taxon>
        <taxon>Anura</taxon>
        <taxon>Pipoidea</taxon>
        <taxon>Pipidae</taxon>
        <taxon>Xenopodinae</taxon>
        <taxon>Xenopus</taxon>
        <taxon>Xenopus</taxon>
    </lineage>
</organism>
<accession>A0A974HEK6</accession>
<comment type="similarity">
    <text evidence="1">Belongs to the pyrroline-5-carboxylate reductase family.</text>
</comment>
<keyword evidence="2" id="KW-0560">Oxidoreductase</keyword>
<dbReference type="Pfam" id="PF03807">
    <property type="entry name" value="F420_oxidored"/>
    <property type="match status" value="1"/>
</dbReference>
<dbReference type="InterPro" id="IPR036291">
    <property type="entry name" value="NAD(P)-bd_dom_sf"/>
</dbReference>
<evidence type="ECO:0000256" key="2">
    <source>
        <dbReference type="ARBA" id="ARBA00023002"/>
    </source>
</evidence>